<evidence type="ECO:0000313" key="3">
    <source>
        <dbReference type="Proteomes" id="UP000799438"/>
    </source>
</evidence>
<feature type="compositionally biased region" description="Basic and acidic residues" evidence="1">
    <location>
        <begin position="72"/>
        <end position="81"/>
    </location>
</feature>
<dbReference type="RefSeq" id="XP_033402656.1">
    <property type="nucleotide sequence ID" value="XM_033542843.1"/>
</dbReference>
<reference evidence="2" key="1">
    <citation type="journal article" date="2020" name="Stud. Mycol.">
        <title>101 Dothideomycetes genomes: a test case for predicting lifestyles and emergence of pathogens.</title>
        <authorList>
            <person name="Haridas S."/>
            <person name="Albert R."/>
            <person name="Binder M."/>
            <person name="Bloem J."/>
            <person name="Labutti K."/>
            <person name="Salamov A."/>
            <person name="Andreopoulos B."/>
            <person name="Baker S."/>
            <person name="Barry K."/>
            <person name="Bills G."/>
            <person name="Bluhm B."/>
            <person name="Cannon C."/>
            <person name="Castanera R."/>
            <person name="Culley D."/>
            <person name="Daum C."/>
            <person name="Ezra D."/>
            <person name="Gonzalez J."/>
            <person name="Henrissat B."/>
            <person name="Kuo A."/>
            <person name="Liang C."/>
            <person name="Lipzen A."/>
            <person name="Lutzoni F."/>
            <person name="Magnuson J."/>
            <person name="Mondo S."/>
            <person name="Nolan M."/>
            <person name="Ohm R."/>
            <person name="Pangilinan J."/>
            <person name="Park H.-J."/>
            <person name="Ramirez L."/>
            <person name="Alfaro M."/>
            <person name="Sun H."/>
            <person name="Tritt A."/>
            <person name="Yoshinaga Y."/>
            <person name="Zwiers L.-H."/>
            <person name="Turgeon B."/>
            <person name="Goodwin S."/>
            <person name="Spatafora J."/>
            <person name="Crous P."/>
            <person name="Grigoriev I."/>
        </authorList>
    </citation>
    <scope>NUCLEOTIDE SEQUENCE</scope>
    <source>
        <strain evidence="2">CBS 121167</strain>
    </source>
</reference>
<evidence type="ECO:0000256" key="1">
    <source>
        <dbReference type="SAM" id="MobiDB-lite"/>
    </source>
</evidence>
<evidence type="ECO:0000313" key="2">
    <source>
        <dbReference type="EMBL" id="KAF2146948.1"/>
    </source>
</evidence>
<name>A0A6A6BT28_9PEZI</name>
<feature type="region of interest" description="Disordered" evidence="1">
    <location>
        <begin position="43"/>
        <end position="81"/>
    </location>
</feature>
<gene>
    <name evidence="2" type="ORF">K452DRAFT_304849</name>
</gene>
<proteinExistence type="predicted"/>
<dbReference type="GeneID" id="54300340"/>
<keyword evidence="3" id="KW-1185">Reference proteome</keyword>
<protein>
    <submittedName>
        <fullName evidence="2">Uncharacterized protein</fullName>
    </submittedName>
</protein>
<organism evidence="2 3">
    <name type="scientific">Aplosporella prunicola CBS 121167</name>
    <dbReference type="NCBI Taxonomy" id="1176127"/>
    <lineage>
        <taxon>Eukaryota</taxon>
        <taxon>Fungi</taxon>
        <taxon>Dikarya</taxon>
        <taxon>Ascomycota</taxon>
        <taxon>Pezizomycotina</taxon>
        <taxon>Dothideomycetes</taxon>
        <taxon>Dothideomycetes incertae sedis</taxon>
        <taxon>Botryosphaeriales</taxon>
        <taxon>Aplosporellaceae</taxon>
        <taxon>Aplosporella</taxon>
    </lineage>
</organism>
<sequence length="201" mass="22927">MAPLCDACSQSLILDDRLAGGGVDTSLSDGTVDLNLSGFSTSEWEPRLDQGSRQRLGQSSRNNRQEVSSDPEDGRVPGPDHNKRLCCVSNNLQRCVTPPAMPEFSTPAAEGCVFCSRLKQLFNEEYKEDFWWENPDSKLYFWIQYEWTEHHSKRKKKYNSFNCLTVMVYRPELEEGCVDTYEFTVCAWPGNSTNPNLEVIH</sequence>
<dbReference type="AlphaFoldDB" id="A0A6A6BT28"/>
<dbReference type="EMBL" id="ML995475">
    <property type="protein sequence ID" value="KAF2146948.1"/>
    <property type="molecule type" value="Genomic_DNA"/>
</dbReference>
<feature type="compositionally biased region" description="Polar residues" evidence="1">
    <location>
        <begin position="53"/>
        <end position="68"/>
    </location>
</feature>
<accession>A0A6A6BT28</accession>
<dbReference type="Proteomes" id="UP000799438">
    <property type="component" value="Unassembled WGS sequence"/>
</dbReference>